<dbReference type="Gene3D" id="1.20.1600.10">
    <property type="entry name" value="Outer membrane efflux proteins (OEP)"/>
    <property type="match status" value="1"/>
</dbReference>
<dbReference type="eggNOG" id="COG0845">
    <property type="taxonomic scope" value="Bacteria"/>
</dbReference>
<evidence type="ECO:0000256" key="2">
    <source>
        <dbReference type="ARBA" id="ARBA00023054"/>
    </source>
</evidence>
<dbReference type="RefSeq" id="WP_013657663.1">
    <property type="nucleotide sequence ID" value="NC_015275.1"/>
</dbReference>
<dbReference type="PANTHER" id="PTHR32347:SF23">
    <property type="entry name" value="BLL5650 PROTEIN"/>
    <property type="match status" value="1"/>
</dbReference>
<dbReference type="SUPFAM" id="SSF56954">
    <property type="entry name" value="Outer membrane efflux proteins (OEP)"/>
    <property type="match status" value="1"/>
</dbReference>
<keyword evidence="2 3" id="KW-0175">Coiled coil</keyword>
<dbReference type="KEGG" id="cle:Clole_2669"/>
<dbReference type="EMBL" id="CP002582">
    <property type="protein sequence ID" value="ADZ84370.1"/>
    <property type="molecule type" value="Genomic_DNA"/>
</dbReference>
<feature type="coiled-coil region" evidence="3">
    <location>
        <begin position="148"/>
        <end position="213"/>
    </location>
</feature>
<dbReference type="PROSITE" id="PS51257">
    <property type="entry name" value="PROKAR_LIPOPROTEIN"/>
    <property type="match status" value="1"/>
</dbReference>
<dbReference type="Gene3D" id="2.40.30.170">
    <property type="match status" value="1"/>
</dbReference>
<sequence>MKKQFSLFLLSTGIILGSVSMTGCNSQEVNAQELVKEVEVNQEVNQLDVFGKVEAATIRELAVDFPATIETIDLKAGDLVEKGTQLMTLDYESYKNEMIKKEQEIQLLKVEREAAYNSLDPQSVTINQKNSELKTKQNQLSNGTDPELIKIEEQIKILDQQISIAEKDYEVSKSLIEVGGISDKELKDKEMSLAELKNNKYQAENALKQLTTSKQLEVDSLKGSIDSLQLTVSNTSTEKASKVETLDIKIQTAETELKEMKAKLTKAYLKDKAIVLDQKEGVVYEILVTEGTRLKGGEPIMRLIDPSKLTALVDVPEAFINKIKVGEKADLYLAASPDDAISAKVSRIAQAAKVVNGENMISVELEVTENQAVLKQGYEVNAIIYY</sequence>
<evidence type="ECO:0000256" key="3">
    <source>
        <dbReference type="SAM" id="Coils"/>
    </source>
</evidence>
<evidence type="ECO:0000313" key="4">
    <source>
        <dbReference type="EMBL" id="ADZ84370.1"/>
    </source>
</evidence>
<feature type="coiled-coil region" evidence="3">
    <location>
        <begin position="243"/>
        <end position="270"/>
    </location>
</feature>
<dbReference type="HOGENOM" id="CLU_058181_0_0_9"/>
<protein>
    <recommendedName>
        <fullName evidence="6">Secretion protein HlyD family protein</fullName>
    </recommendedName>
</protein>
<dbReference type="PANTHER" id="PTHR32347">
    <property type="entry name" value="EFFLUX SYSTEM COMPONENT YKNX-RELATED"/>
    <property type="match status" value="1"/>
</dbReference>
<dbReference type="GO" id="GO:0030313">
    <property type="term" value="C:cell envelope"/>
    <property type="evidence" value="ECO:0007669"/>
    <property type="project" value="UniProtKB-SubCell"/>
</dbReference>
<gene>
    <name evidence="4" type="ordered locus">Clole_2669</name>
</gene>
<accession>F2JJ77</accession>
<evidence type="ECO:0000313" key="5">
    <source>
        <dbReference type="Proteomes" id="UP000008467"/>
    </source>
</evidence>
<comment type="subcellular location">
    <subcellularLocation>
        <location evidence="1">Cell envelope</location>
    </subcellularLocation>
</comment>
<dbReference type="Proteomes" id="UP000008467">
    <property type="component" value="Chromosome"/>
</dbReference>
<proteinExistence type="predicted"/>
<dbReference type="STRING" id="642492.Clole_2669"/>
<name>F2JJ77_CELLD</name>
<evidence type="ECO:0000256" key="1">
    <source>
        <dbReference type="ARBA" id="ARBA00004196"/>
    </source>
</evidence>
<evidence type="ECO:0008006" key="6">
    <source>
        <dbReference type="Google" id="ProtNLM"/>
    </source>
</evidence>
<keyword evidence="5" id="KW-1185">Reference proteome</keyword>
<reference evidence="4 5" key="1">
    <citation type="journal article" date="2011" name="J. Bacteriol.">
        <title>Complete genome sequence of the cellulose-degrading bacterium Cellulosilyticum lentocellum.</title>
        <authorList>
            <consortium name="US DOE Joint Genome Institute"/>
            <person name="Miller D.A."/>
            <person name="Suen G."/>
            <person name="Bruce D."/>
            <person name="Copeland A."/>
            <person name="Cheng J.F."/>
            <person name="Detter C."/>
            <person name="Goodwin L.A."/>
            <person name="Han C.S."/>
            <person name="Hauser L.J."/>
            <person name="Land M.L."/>
            <person name="Lapidus A."/>
            <person name="Lucas S."/>
            <person name="Meincke L."/>
            <person name="Pitluck S."/>
            <person name="Tapia R."/>
            <person name="Teshima H."/>
            <person name="Woyke T."/>
            <person name="Fox B.G."/>
            <person name="Angert E.R."/>
            <person name="Currie C.R."/>
        </authorList>
    </citation>
    <scope>NUCLEOTIDE SEQUENCE [LARGE SCALE GENOMIC DNA]</scope>
    <source>
        <strain evidence="5">ATCC 49066 / DSM 5427 / NCIMB 11756 / RHM5</strain>
    </source>
</reference>
<dbReference type="InterPro" id="IPR050465">
    <property type="entry name" value="UPF0194_transport"/>
</dbReference>
<organism evidence="4 5">
    <name type="scientific">Cellulosilyticum lentocellum (strain ATCC 49066 / DSM 5427 / NCIMB 11756 / RHM5)</name>
    <name type="common">Clostridium lentocellum</name>
    <dbReference type="NCBI Taxonomy" id="642492"/>
    <lineage>
        <taxon>Bacteria</taxon>
        <taxon>Bacillati</taxon>
        <taxon>Bacillota</taxon>
        <taxon>Clostridia</taxon>
        <taxon>Lachnospirales</taxon>
        <taxon>Cellulosilyticaceae</taxon>
        <taxon>Cellulosilyticum</taxon>
    </lineage>
</organism>
<dbReference type="AlphaFoldDB" id="F2JJ77"/>